<dbReference type="Pfam" id="PF00270">
    <property type="entry name" value="DEAD"/>
    <property type="match status" value="1"/>
</dbReference>
<dbReference type="CDD" id="cd17991">
    <property type="entry name" value="DEXHc_TRCF"/>
    <property type="match status" value="1"/>
</dbReference>
<comment type="function">
    <text evidence="9">Couples transcription and DNA repair by recognizing RNA polymerase (RNAP) stalled at DNA lesions. Mediates ATP-dependent release of RNAP and its truncated transcript from the DNA, and recruitment of nucleotide excision repair machinery to the damaged site.</text>
</comment>
<evidence type="ECO:0000256" key="4">
    <source>
        <dbReference type="ARBA" id="ARBA00022801"/>
    </source>
</evidence>
<dbReference type="GO" id="GO:0016787">
    <property type="term" value="F:hydrolase activity"/>
    <property type="evidence" value="ECO:0007669"/>
    <property type="project" value="UniProtKB-KW"/>
</dbReference>
<dbReference type="Pfam" id="PF02559">
    <property type="entry name" value="CarD_TRCF_RID"/>
    <property type="match status" value="1"/>
</dbReference>
<dbReference type="PROSITE" id="PS51192">
    <property type="entry name" value="HELICASE_ATP_BIND_1"/>
    <property type="match status" value="1"/>
</dbReference>
<keyword evidence="4 9" id="KW-0378">Hydrolase</keyword>
<evidence type="ECO:0000256" key="5">
    <source>
        <dbReference type="ARBA" id="ARBA00022806"/>
    </source>
</evidence>
<dbReference type="SUPFAM" id="SSF52540">
    <property type="entry name" value="P-loop containing nucleoside triphosphate hydrolases"/>
    <property type="match status" value="4"/>
</dbReference>
<dbReference type="EMBL" id="LLVT01000001">
    <property type="protein sequence ID" value="KSW12868.1"/>
    <property type="molecule type" value="Genomic_DNA"/>
</dbReference>
<dbReference type="AlphaFoldDB" id="A0A0V8RXV7"/>
<dbReference type="InterPro" id="IPR004576">
    <property type="entry name" value="Mfd"/>
</dbReference>
<dbReference type="InterPro" id="IPR005118">
    <property type="entry name" value="TRCF_C"/>
</dbReference>
<evidence type="ECO:0000256" key="2">
    <source>
        <dbReference type="ARBA" id="ARBA00022741"/>
    </source>
</evidence>
<protein>
    <recommendedName>
        <fullName evidence="9">Transcription-repair-coupling factor</fullName>
        <shortName evidence="9">TRCF</shortName>
        <ecNumber evidence="9">3.6.4.-</ecNumber>
    </recommendedName>
</protein>
<dbReference type="InterPro" id="IPR037235">
    <property type="entry name" value="TRCF-like_C_D7"/>
</dbReference>
<dbReference type="Proteomes" id="UP000054686">
    <property type="component" value="Unassembled WGS sequence"/>
</dbReference>
<keyword evidence="1 9" id="KW-0963">Cytoplasm</keyword>
<evidence type="ECO:0000256" key="8">
    <source>
        <dbReference type="ARBA" id="ARBA00023204"/>
    </source>
</evidence>
<keyword evidence="2 9" id="KW-0547">Nucleotide-binding</keyword>
<reference evidence="12 13" key="1">
    <citation type="submission" date="2015-10" db="EMBL/GenBank/DDBJ databases">
        <title>Draft Genome of Actinomyces odontolyticus subsp. actinosynbacter strain XH001.</title>
        <authorList>
            <person name="Mclean J.S."/>
            <person name="He X."/>
        </authorList>
    </citation>
    <scope>NUCLEOTIDE SEQUENCE [LARGE SCALE GENOMIC DNA]</scope>
    <source>
        <strain evidence="12 13">XH001</strain>
    </source>
</reference>
<dbReference type="GO" id="GO:0003684">
    <property type="term" value="F:damaged DNA binding"/>
    <property type="evidence" value="ECO:0007669"/>
    <property type="project" value="InterPro"/>
</dbReference>
<feature type="domain" description="Helicase C-terminal" evidence="11">
    <location>
        <begin position="847"/>
        <end position="997"/>
    </location>
</feature>
<dbReference type="GO" id="GO:0000716">
    <property type="term" value="P:transcription-coupled nucleotide-excision repair, DNA damage recognition"/>
    <property type="evidence" value="ECO:0007669"/>
    <property type="project" value="UniProtKB-UniRule"/>
</dbReference>
<dbReference type="SMART" id="SM00487">
    <property type="entry name" value="DEXDc"/>
    <property type="match status" value="1"/>
</dbReference>
<dbReference type="Pfam" id="PF17757">
    <property type="entry name" value="UvrB_inter"/>
    <property type="match status" value="1"/>
</dbReference>
<evidence type="ECO:0000313" key="13">
    <source>
        <dbReference type="Proteomes" id="UP000054686"/>
    </source>
</evidence>
<dbReference type="PROSITE" id="PS51194">
    <property type="entry name" value="HELICASE_CTER"/>
    <property type="match status" value="1"/>
</dbReference>
<dbReference type="Pfam" id="PF03461">
    <property type="entry name" value="TRCF"/>
    <property type="match status" value="1"/>
</dbReference>
<evidence type="ECO:0000313" key="12">
    <source>
        <dbReference type="EMBL" id="KSW12868.1"/>
    </source>
</evidence>
<dbReference type="EC" id="3.6.4.-" evidence="9"/>
<keyword evidence="3 9" id="KW-0227">DNA damage</keyword>
<dbReference type="SMART" id="SM01058">
    <property type="entry name" value="CarD_TRCF"/>
    <property type="match status" value="1"/>
</dbReference>
<dbReference type="GO" id="GO:0005524">
    <property type="term" value="F:ATP binding"/>
    <property type="evidence" value="ECO:0007669"/>
    <property type="project" value="UniProtKB-UniRule"/>
</dbReference>
<evidence type="ECO:0000256" key="1">
    <source>
        <dbReference type="ARBA" id="ARBA00022490"/>
    </source>
</evidence>
<dbReference type="InterPro" id="IPR036101">
    <property type="entry name" value="CarD-like/TRCF_RID_sf"/>
</dbReference>
<gene>
    <name evidence="9" type="primary">mfd</name>
    <name evidence="12" type="ORF">APY09_00445</name>
</gene>
<dbReference type="NCBIfam" id="TIGR00580">
    <property type="entry name" value="mfd"/>
    <property type="match status" value="1"/>
</dbReference>
<dbReference type="PANTHER" id="PTHR47964:SF1">
    <property type="entry name" value="ATP-DEPENDENT DNA HELICASE HOMOLOG RECG, CHLOROPLASTIC"/>
    <property type="match status" value="1"/>
</dbReference>
<evidence type="ECO:0000259" key="11">
    <source>
        <dbReference type="PROSITE" id="PS51194"/>
    </source>
</evidence>
<dbReference type="Gene3D" id="2.40.10.170">
    <property type="match status" value="1"/>
</dbReference>
<sequence length="1194" mass="129115">MLLTGLLPDITTDPAIETAIDSVEAGRSGTIVAPVGIRPPLLAAVASRAATPLVVLTATGRDAESLTNALASWIPGVAMLPAWETLPHERLSPQVDTMARRIAVLRRLVHPITGDDSAGPVSVLVVPIRAFLQPIISGLADLEPVRVRSGDILDLTETMNRLAELGYERVDMVEGRGQMSVRGGILDVFPPQEPHPLRVELWGDEVDDIRAFSVSDQRTLGEAADGLWAVPCRELLLTQAVRARAREAADRLPGAAEMLSLAAEGIAAPGIESLAPILVGGMESLLDLLPAGSPILASDPERIRARAADLVATTEEFLAAAWSAAAGGADTPLEASKASFLDLADLWGSGKRPWWELTDLPPADLASAIDEAEADSPSADGPAPVVVSPTLMRVGARDVHPYRGDFARAAADLTDLARDGWRIVVTTEGPGPGRRIRSILTDASCPAALADNVEARPDPGLVTITTAQAGVGFVAPHLKIAILTEGDLTGRAGASTRDMRRMPSRRRKGVDPLTLHPGDYIVHDQHGIGRFIELVSRTIGRGDAASTRDYLVIEYAPSKRGQPADRLFVPTDALDQISKYTGSDEPSLTKMGGADWAKTKARAKKAVNEVAKELIRLYAVRQQTKGHAFGPDTPWQRELEDAFPYVETPDQLVTIDEVKADMEKPVPMDRLLTGDVGYGKTEIAVRAAFKAIQDGYQAAVLVPTTLLVTQHAETFAERYAGFPVRIGTLSRFSTPKETEEVKAGLASGEVDLVIGTHSLLTGTVSFKKLGLVIIDEEQRFGVEHKETLKALRTDVDVLSMSATPIPRTLEMAISGIREMSILQTPPEERQPVLTFVGAYTDAQVSAAIRRELLRDGQVFYVHNRVDSISSVAAHITELVPEARVRTAHGKMNEHQLEAVIQDFWNHEFDVLVCTTIVETGLDISNANTLIVDRADTFGLSQLHQLRGRVGRGRERAYAYFFYPGDKALTETAHERLKTIAANTELGAGLAVAQRDLEIRGAGNLLGGAQSGHVEGVGFDLYVRMVSDAVAAYRGDAPTEKTDVRMDLQVDAHIPDGYVRGERLRLEVYAKIAAISTPEQEADVREELVDRYGPIPPQVDLLFAVARLREIVRRAGITEIVTQGKYLRVSPVELRDSQVMRLKRLHPGTVIKAAVRQVLVPLPLTSRVGGSPLTDGPLLEWVETLVTKILVPFGE</sequence>
<comment type="caution">
    <text evidence="12">The sequence shown here is derived from an EMBL/GenBank/DDBJ whole genome shotgun (WGS) entry which is preliminary data.</text>
</comment>
<proteinExistence type="inferred from homology"/>
<dbReference type="OrthoDB" id="9804325at2"/>
<evidence type="ECO:0000256" key="6">
    <source>
        <dbReference type="ARBA" id="ARBA00022840"/>
    </source>
</evidence>
<keyword evidence="6 9" id="KW-0067">ATP-binding</keyword>
<comment type="similarity">
    <text evidence="9">In the C-terminal section; belongs to the helicase family. RecG subfamily.</text>
</comment>
<dbReference type="Gene3D" id="3.30.2060.10">
    <property type="entry name" value="Penicillin-binding protein 1b domain"/>
    <property type="match status" value="1"/>
</dbReference>
<keyword evidence="5" id="KW-0347">Helicase</keyword>
<dbReference type="SUPFAM" id="SSF141259">
    <property type="entry name" value="CarD-like"/>
    <property type="match status" value="1"/>
</dbReference>
<dbReference type="PANTHER" id="PTHR47964">
    <property type="entry name" value="ATP-DEPENDENT DNA HELICASE HOMOLOG RECG, CHLOROPLASTIC"/>
    <property type="match status" value="1"/>
</dbReference>
<evidence type="ECO:0000256" key="3">
    <source>
        <dbReference type="ARBA" id="ARBA00022763"/>
    </source>
</evidence>
<dbReference type="GO" id="GO:0006355">
    <property type="term" value="P:regulation of DNA-templated transcription"/>
    <property type="evidence" value="ECO:0007669"/>
    <property type="project" value="UniProtKB-UniRule"/>
</dbReference>
<dbReference type="InterPro" id="IPR027417">
    <property type="entry name" value="P-loop_NTPase"/>
</dbReference>
<dbReference type="InterPro" id="IPR001650">
    <property type="entry name" value="Helicase_C-like"/>
</dbReference>
<dbReference type="InterPro" id="IPR014001">
    <property type="entry name" value="Helicase_ATP-bd"/>
</dbReference>
<dbReference type="FunFam" id="3.40.50.300:FF:000300">
    <property type="entry name" value="Transcription-repair-coupling factor"/>
    <property type="match status" value="1"/>
</dbReference>
<dbReference type="Gene3D" id="3.40.50.300">
    <property type="entry name" value="P-loop containing nucleotide triphosphate hydrolases"/>
    <property type="match status" value="2"/>
</dbReference>
<dbReference type="Gene3D" id="3.90.1150.50">
    <property type="entry name" value="Transcription-repair-coupling factor, D7 domain"/>
    <property type="match status" value="1"/>
</dbReference>
<dbReference type="RefSeq" id="WP_060565697.1">
    <property type="nucleotide sequence ID" value="NZ_CP040006.1"/>
</dbReference>
<dbReference type="InterPro" id="IPR041471">
    <property type="entry name" value="UvrB_inter"/>
</dbReference>
<dbReference type="SUPFAM" id="SSF143517">
    <property type="entry name" value="TRCF domain-like"/>
    <property type="match status" value="1"/>
</dbReference>
<dbReference type="Gene3D" id="3.40.50.11180">
    <property type="match status" value="1"/>
</dbReference>
<comment type="similarity">
    <text evidence="9">In the N-terminal section; belongs to the UvrB family.</text>
</comment>
<dbReference type="InterPro" id="IPR047112">
    <property type="entry name" value="RecG/Mfd"/>
</dbReference>
<evidence type="ECO:0000259" key="10">
    <source>
        <dbReference type="PROSITE" id="PS51192"/>
    </source>
</evidence>
<dbReference type="SMART" id="SM00490">
    <property type="entry name" value="HELICc"/>
    <property type="match status" value="1"/>
</dbReference>
<dbReference type="Pfam" id="PF00271">
    <property type="entry name" value="Helicase_C"/>
    <property type="match status" value="1"/>
</dbReference>
<name>A0A0V8RXV7_9ACTO</name>
<dbReference type="InterPro" id="IPR011545">
    <property type="entry name" value="DEAD/DEAH_box_helicase_dom"/>
</dbReference>
<evidence type="ECO:0000256" key="9">
    <source>
        <dbReference type="HAMAP-Rule" id="MF_00969"/>
    </source>
</evidence>
<dbReference type="GO" id="GO:0003678">
    <property type="term" value="F:DNA helicase activity"/>
    <property type="evidence" value="ECO:0007669"/>
    <property type="project" value="TreeGrafter"/>
</dbReference>
<dbReference type="SMART" id="SM00982">
    <property type="entry name" value="TRCF"/>
    <property type="match status" value="1"/>
</dbReference>
<comment type="subcellular location">
    <subcellularLocation>
        <location evidence="9">Cytoplasm</location>
    </subcellularLocation>
</comment>
<keyword evidence="8 9" id="KW-0234">DNA repair</keyword>
<accession>A0A0V8RXV7</accession>
<dbReference type="GO" id="GO:0005737">
    <property type="term" value="C:cytoplasm"/>
    <property type="evidence" value="ECO:0007669"/>
    <property type="project" value="UniProtKB-SubCell"/>
</dbReference>
<keyword evidence="7 9" id="KW-0238">DNA-binding</keyword>
<dbReference type="InterPro" id="IPR003711">
    <property type="entry name" value="CarD-like/TRCF_RID"/>
</dbReference>
<dbReference type="HAMAP" id="MF_00969">
    <property type="entry name" value="TRCF"/>
    <property type="match status" value="1"/>
</dbReference>
<evidence type="ECO:0000256" key="7">
    <source>
        <dbReference type="ARBA" id="ARBA00023125"/>
    </source>
</evidence>
<organism evidence="12 13">
    <name type="scientific">Schaalia odontolytica</name>
    <dbReference type="NCBI Taxonomy" id="1660"/>
    <lineage>
        <taxon>Bacteria</taxon>
        <taxon>Bacillati</taxon>
        <taxon>Actinomycetota</taxon>
        <taxon>Actinomycetes</taxon>
        <taxon>Actinomycetales</taxon>
        <taxon>Actinomycetaceae</taxon>
        <taxon>Schaalia</taxon>
    </lineage>
</organism>
<feature type="domain" description="Helicase ATP-binding" evidence="10">
    <location>
        <begin position="661"/>
        <end position="822"/>
    </location>
</feature>